<dbReference type="PANTHER" id="PTHR11776">
    <property type="entry name" value="ADENINE PHOSPHORIBOSYLTRANSFERASE"/>
    <property type="match status" value="1"/>
</dbReference>
<comment type="subunit">
    <text evidence="6 12">Homodimer.</text>
</comment>
<name>A0A3D3R002_9PLAN</name>
<evidence type="ECO:0000256" key="1">
    <source>
        <dbReference type="ARBA" id="ARBA00000868"/>
    </source>
</evidence>
<evidence type="ECO:0000256" key="8">
    <source>
        <dbReference type="ARBA" id="ARBA00022490"/>
    </source>
</evidence>
<protein>
    <recommendedName>
        <fullName evidence="7 12">Adenine phosphoribosyltransferase</fullName>
        <shortName evidence="12">APRT</shortName>
        <ecNumber evidence="7 12">2.4.2.7</ecNumber>
    </recommendedName>
</protein>
<dbReference type="CDD" id="cd06223">
    <property type="entry name" value="PRTases_typeI"/>
    <property type="match status" value="1"/>
</dbReference>
<dbReference type="InterPro" id="IPR000836">
    <property type="entry name" value="PRTase_dom"/>
</dbReference>
<dbReference type="Pfam" id="PF00156">
    <property type="entry name" value="Pribosyltran"/>
    <property type="match status" value="1"/>
</dbReference>
<dbReference type="InterPro" id="IPR029057">
    <property type="entry name" value="PRTase-like"/>
</dbReference>
<dbReference type="HAMAP" id="MF_00004">
    <property type="entry name" value="Aden_phosphoribosyltr"/>
    <property type="match status" value="1"/>
</dbReference>
<evidence type="ECO:0000256" key="3">
    <source>
        <dbReference type="ARBA" id="ARBA00004496"/>
    </source>
</evidence>
<keyword evidence="10 12" id="KW-0808">Transferase</keyword>
<evidence type="ECO:0000259" key="13">
    <source>
        <dbReference type="Pfam" id="PF00156"/>
    </source>
</evidence>
<proteinExistence type="inferred from homology"/>
<comment type="similarity">
    <text evidence="5 12">Belongs to the purine/pyrimidine phosphoribosyltransferase family.</text>
</comment>
<dbReference type="Proteomes" id="UP000263642">
    <property type="component" value="Unassembled WGS sequence"/>
</dbReference>
<comment type="function">
    <text evidence="2 12">Catalyzes a salvage reaction resulting in the formation of AMP, that is energically less costly than de novo synthesis.</text>
</comment>
<feature type="domain" description="Phosphoribosyltransferase" evidence="13">
    <location>
        <begin position="30"/>
        <end position="153"/>
    </location>
</feature>
<dbReference type="Gene3D" id="3.40.50.2020">
    <property type="match status" value="1"/>
</dbReference>
<dbReference type="NCBIfam" id="TIGR01090">
    <property type="entry name" value="apt"/>
    <property type="match status" value="1"/>
</dbReference>
<comment type="caution">
    <text evidence="14">The sequence shown here is derived from an EMBL/GenBank/DDBJ whole genome shotgun (WGS) entry which is preliminary data.</text>
</comment>
<comment type="subcellular location">
    <subcellularLocation>
        <location evidence="3 12">Cytoplasm</location>
    </subcellularLocation>
</comment>
<gene>
    <name evidence="12" type="primary">apt</name>
    <name evidence="14" type="ORF">DIT97_03515</name>
</gene>
<organism evidence="14 15">
    <name type="scientific">Gimesia maris</name>
    <dbReference type="NCBI Taxonomy" id="122"/>
    <lineage>
        <taxon>Bacteria</taxon>
        <taxon>Pseudomonadati</taxon>
        <taxon>Planctomycetota</taxon>
        <taxon>Planctomycetia</taxon>
        <taxon>Planctomycetales</taxon>
        <taxon>Planctomycetaceae</taxon>
        <taxon>Gimesia</taxon>
    </lineage>
</organism>
<evidence type="ECO:0000313" key="14">
    <source>
        <dbReference type="EMBL" id="HCO22163.1"/>
    </source>
</evidence>
<dbReference type="AlphaFoldDB" id="A0A3D3R002"/>
<dbReference type="GO" id="GO:0005737">
    <property type="term" value="C:cytoplasm"/>
    <property type="evidence" value="ECO:0007669"/>
    <property type="project" value="UniProtKB-SubCell"/>
</dbReference>
<dbReference type="EMBL" id="DQAY01000022">
    <property type="protein sequence ID" value="HCO22163.1"/>
    <property type="molecule type" value="Genomic_DNA"/>
</dbReference>
<dbReference type="NCBIfam" id="NF002634">
    <property type="entry name" value="PRK02304.1-3"/>
    <property type="match status" value="1"/>
</dbReference>
<evidence type="ECO:0000256" key="11">
    <source>
        <dbReference type="ARBA" id="ARBA00022726"/>
    </source>
</evidence>
<dbReference type="InterPro" id="IPR050120">
    <property type="entry name" value="Adenine_PRTase"/>
</dbReference>
<keyword evidence="11 12" id="KW-0660">Purine salvage</keyword>
<dbReference type="FunFam" id="3.40.50.2020:FF:000004">
    <property type="entry name" value="Adenine phosphoribosyltransferase"/>
    <property type="match status" value="1"/>
</dbReference>
<comment type="catalytic activity">
    <reaction evidence="1 12">
        <text>AMP + diphosphate = 5-phospho-alpha-D-ribose 1-diphosphate + adenine</text>
        <dbReference type="Rhea" id="RHEA:16609"/>
        <dbReference type="ChEBI" id="CHEBI:16708"/>
        <dbReference type="ChEBI" id="CHEBI:33019"/>
        <dbReference type="ChEBI" id="CHEBI:58017"/>
        <dbReference type="ChEBI" id="CHEBI:456215"/>
        <dbReference type="EC" id="2.4.2.7"/>
    </reaction>
</comment>
<evidence type="ECO:0000256" key="2">
    <source>
        <dbReference type="ARBA" id="ARBA00003968"/>
    </source>
</evidence>
<evidence type="ECO:0000256" key="4">
    <source>
        <dbReference type="ARBA" id="ARBA00004659"/>
    </source>
</evidence>
<accession>A0A3D3R002</accession>
<dbReference type="InterPro" id="IPR005764">
    <property type="entry name" value="Ade_phspho_trans"/>
</dbReference>
<keyword evidence="8 12" id="KW-0963">Cytoplasm</keyword>
<evidence type="ECO:0000256" key="9">
    <source>
        <dbReference type="ARBA" id="ARBA00022676"/>
    </source>
</evidence>
<dbReference type="EC" id="2.4.2.7" evidence="7 12"/>
<dbReference type="SUPFAM" id="SSF53271">
    <property type="entry name" value="PRTase-like"/>
    <property type="match status" value="1"/>
</dbReference>
<dbReference type="GO" id="GO:0003999">
    <property type="term" value="F:adenine phosphoribosyltransferase activity"/>
    <property type="evidence" value="ECO:0007669"/>
    <property type="project" value="UniProtKB-UniRule"/>
</dbReference>
<evidence type="ECO:0000256" key="6">
    <source>
        <dbReference type="ARBA" id="ARBA00011738"/>
    </source>
</evidence>
<evidence type="ECO:0000256" key="10">
    <source>
        <dbReference type="ARBA" id="ARBA00022679"/>
    </source>
</evidence>
<dbReference type="GO" id="GO:0044209">
    <property type="term" value="P:AMP salvage"/>
    <property type="evidence" value="ECO:0007669"/>
    <property type="project" value="UniProtKB-UniRule"/>
</dbReference>
<evidence type="ECO:0000313" key="15">
    <source>
        <dbReference type="Proteomes" id="UP000263642"/>
    </source>
</evidence>
<reference evidence="14 15" key="1">
    <citation type="journal article" date="2018" name="Nat. Biotechnol.">
        <title>A standardized bacterial taxonomy based on genome phylogeny substantially revises the tree of life.</title>
        <authorList>
            <person name="Parks D.H."/>
            <person name="Chuvochina M."/>
            <person name="Waite D.W."/>
            <person name="Rinke C."/>
            <person name="Skarshewski A."/>
            <person name="Chaumeil P.A."/>
            <person name="Hugenholtz P."/>
        </authorList>
    </citation>
    <scope>NUCLEOTIDE SEQUENCE [LARGE SCALE GENOMIC DNA]</scope>
    <source>
        <strain evidence="14">UBA9375</strain>
    </source>
</reference>
<dbReference type="NCBIfam" id="NF002636">
    <property type="entry name" value="PRK02304.1-5"/>
    <property type="match status" value="1"/>
</dbReference>
<dbReference type="GO" id="GO:0006166">
    <property type="term" value="P:purine ribonucleoside salvage"/>
    <property type="evidence" value="ECO:0007669"/>
    <property type="project" value="UniProtKB-UniRule"/>
</dbReference>
<dbReference type="PANTHER" id="PTHR11776:SF7">
    <property type="entry name" value="PHOSPHORIBOSYLTRANSFERASE DOMAIN-CONTAINING PROTEIN"/>
    <property type="match status" value="1"/>
</dbReference>
<comment type="pathway">
    <text evidence="4 12">Purine metabolism; AMP biosynthesis via salvage pathway; AMP from adenine: step 1/1.</text>
</comment>
<evidence type="ECO:0000256" key="12">
    <source>
        <dbReference type="HAMAP-Rule" id="MF_00004"/>
    </source>
</evidence>
<evidence type="ECO:0000256" key="5">
    <source>
        <dbReference type="ARBA" id="ARBA00008391"/>
    </source>
</evidence>
<dbReference type="UniPathway" id="UPA00588">
    <property type="reaction ID" value="UER00646"/>
</dbReference>
<dbReference type="GO" id="GO:0006168">
    <property type="term" value="P:adenine salvage"/>
    <property type="evidence" value="ECO:0007669"/>
    <property type="project" value="InterPro"/>
</dbReference>
<sequence length="177" mass="19820">MTEELDLKKYIREIPDFPKPGILFRDITPLLAEPKAFQEVIDRLTAYYRDKQITAVLAAEARGFIFAAPLALALGARFIPIRKPGKLPFETKAFHYELEYGSDSLEMHTDSIHSDDRVLIVDDLLATGGTIAACIELTKHSQAEVVSCAFLIELAFLKGREKMNGCDVYSLIHYAAE</sequence>
<keyword evidence="9 12" id="KW-0328">Glycosyltransferase</keyword>
<evidence type="ECO:0000256" key="7">
    <source>
        <dbReference type="ARBA" id="ARBA00011893"/>
    </source>
</evidence>